<accession>A0A931HXS1</accession>
<dbReference type="SMART" id="SM00530">
    <property type="entry name" value="HTH_XRE"/>
    <property type="match status" value="1"/>
</dbReference>
<keyword evidence="1" id="KW-0805">Transcription regulation</keyword>
<evidence type="ECO:0000256" key="1">
    <source>
        <dbReference type="ARBA" id="ARBA00023015"/>
    </source>
</evidence>
<dbReference type="InterPro" id="IPR001387">
    <property type="entry name" value="Cro/C1-type_HTH"/>
</dbReference>
<dbReference type="PANTHER" id="PTHR46797:SF23">
    <property type="entry name" value="HTH-TYPE TRANSCRIPTIONAL REGULATOR SUTR"/>
    <property type="match status" value="1"/>
</dbReference>
<name>A0A931HXS1_9BACI</name>
<keyword evidence="3" id="KW-0804">Transcription</keyword>
<organism evidence="5 6">
    <name type="scientific">Halobacillus yeomjeoni</name>
    <dbReference type="NCBI Taxonomy" id="311194"/>
    <lineage>
        <taxon>Bacteria</taxon>
        <taxon>Bacillati</taxon>
        <taxon>Bacillota</taxon>
        <taxon>Bacilli</taxon>
        <taxon>Bacillales</taxon>
        <taxon>Bacillaceae</taxon>
        <taxon>Halobacillus</taxon>
    </lineage>
</organism>
<dbReference type="PROSITE" id="PS50943">
    <property type="entry name" value="HTH_CROC1"/>
    <property type="match status" value="1"/>
</dbReference>
<dbReference type="EMBL" id="JADZSC010000003">
    <property type="protein sequence ID" value="MBH0231384.1"/>
    <property type="molecule type" value="Genomic_DNA"/>
</dbReference>
<dbReference type="Pfam" id="PF01381">
    <property type="entry name" value="HTH_3"/>
    <property type="match status" value="1"/>
</dbReference>
<dbReference type="GO" id="GO:0005829">
    <property type="term" value="C:cytosol"/>
    <property type="evidence" value="ECO:0007669"/>
    <property type="project" value="TreeGrafter"/>
</dbReference>
<protein>
    <submittedName>
        <fullName evidence="5">Helix-turn-helix transcriptional regulator</fullName>
    </submittedName>
</protein>
<gene>
    <name evidence="5" type="ORF">H0267_14245</name>
</gene>
<evidence type="ECO:0000259" key="4">
    <source>
        <dbReference type="PROSITE" id="PS50943"/>
    </source>
</evidence>
<dbReference type="SUPFAM" id="SSF47413">
    <property type="entry name" value="lambda repressor-like DNA-binding domains"/>
    <property type="match status" value="1"/>
</dbReference>
<evidence type="ECO:0000256" key="3">
    <source>
        <dbReference type="ARBA" id="ARBA00023163"/>
    </source>
</evidence>
<evidence type="ECO:0000313" key="5">
    <source>
        <dbReference type="EMBL" id="MBH0231384.1"/>
    </source>
</evidence>
<keyword evidence="6" id="KW-1185">Reference proteome</keyword>
<evidence type="ECO:0000313" key="6">
    <source>
        <dbReference type="Proteomes" id="UP000614490"/>
    </source>
</evidence>
<keyword evidence="2" id="KW-0238">DNA-binding</keyword>
<dbReference type="GO" id="GO:0003677">
    <property type="term" value="F:DNA binding"/>
    <property type="evidence" value="ECO:0007669"/>
    <property type="project" value="UniProtKB-KW"/>
</dbReference>
<dbReference type="GO" id="GO:0003700">
    <property type="term" value="F:DNA-binding transcription factor activity"/>
    <property type="evidence" value="ECO:0007669"/>
    <property type="project" value="TreeGrafter"/>
</dbReference>
<dbReference type="Proteomes" id="UP000614490">
    <property type="component" value="Unassembled WGS sequence"/>
</dbReference>
<evidence type="ECO:0000256" key="2">
    <source>
        <dbReference type="ARBA" id="ARBA00023125"/>
    </source>
</evidence>
<dbReference type="InterPro" id="IPR050807">
    <property type="entry name" value="TransReg_Diox_bact_type"/>
</dbReference>
<sequence length="72" mass="8396">MNKNDKNINQMYGLTLKKIRFQKELSQEELAFRAGLDRTYISSLERGKRNPSLVTMDKIARALDVKLSVFFD</sequence>
<proteinExistence type="predicted"/>
<dbReference type="CDD" id="cd00093">
    <property type="entry name" value="HTH_XRE"/>
    <property type="match status" value="1"/>
</dbReference>
<feature type="domain" description="HTH cro/C1-type" evidence="4">
    <location>
        <begin position="16"/>
        <end position="70"/>
    </location>
</feature>
<reference evidence="5 6" key="1">
    <citation type="journal article" date="2005" name="Int. J. Syst. Evol. Microbiol.">
        <title>Halobacillus yeomjeoni sp. nov., isolated from a marine solar saltern in Korea.</title>
        <authorList>
            <person name="Yoon J.H."/>
            <person name="Kang S.J."/>
            <person name="Lee C.H."/>
            <person name="Oh H.W."/>
            <person name="Oh T.K."/>
        </authorList>
    </citation>
    <scope>NUCLEOTIDE SEQUENCE [LARGE SCALE GENOMIC DNA]</scope>
    <source>
        <strain evidence="5 6">KCTC 3957</strain>
    </source>
</reference>
<dbReference type="PANTHER" id="PTHR46797">
    <property type="entry name" value="HTH-TYPE TRANSCRIPTIONAL REGULATOR"/>
    <property type="match status" value="1"/>
</dbReference>
<dbReference type="InterPro" id="IPR010982">
    <property type="entry name" value="Lambda_DNA-bd_dom_sf"/>
</dbReference>
<dbReference type="AlphaFoldDB" id="A0A931HXS1"/>
<comment type="caution">
    <text evidence="5">The sequence shown here is derived from an EMBL/GenBank/DDBJ whole genome shotgun (WGS) entry which is preliminary data.</text>
</comment>
<dbReference type="Gene3D" id="1.10.260.40">
    <property type="entry name" value="lambda repressor-like DNA-binding domains"/>
    <property type="match status" value="1"/>
</dbReference>